<reference evidence="1 2" key="1">
    <citation type="submission" date="2019-08" db="EMBL/GenBank/DDBJ databases">
        <authorList>
            <person name="Chang H.C."/>
            <person name="Mun S.Y."/>
        </authorList>
    </citation>
    <scope>NUCLEOTIDE SEQUENCE [LARGE SCALE GENOMIC DNA]</scope>
    <source>
        <strain evidence="1 2">SK</strain>
    </source>
</reference>
<dbReference type="AlphaFoldDB" id="A0A7H1MNA3"/>
<dbReference type="EMBL" id="CP043431">
    <property type="protein sequence ID" value="QNT64939.1"/>
    <property type="molecule type" value="Genomic_DNA"/>
</dbReference>
<dbReference type="OMA" id="YKNIATT"/>
<name>A0A7H1MNA3_9LACO</name>
<proteinExistence type="predicted"/>
<sequence>MLVMVSETQPKIAMGLMSHVDNLPTFVEIQREVNWYHANSNRHLMLWKDPKTRHFTAVIGVEEMEEILILQLVAFSPEVVNYERKLVGGEIYTALTNWFPNTILMGTIRTQKILNKWQKQQLSDLDLSD</sequence>
<dbReference type="Proteomes" id="UP000516446">
    <property type="component" value="Chromosome"/>
</dbReference>
<evidence type="ECO:0000313" key="2">
    <source>
        <dbReference type="Proteomes" id="UP000516446"/>
    </source>
</evidence>
<organism evidence="1 2">
    <name type="scientific">Weissella koreensis</name>
    <dbReference type="NCBI Taxonomy" id="165096"/>
    <lineage>
        <taxon>Bacteria</taxon>
        <taxon>Bacillati</taxon>
        <taxon>Bacillota</taxon>
        <taxon>Bacilli</taxon>
        <taxon>Lactobacillales</taxon>
        <taxon>Lactobacillaceae</taxon>
        <taxon>Weissella</taxon>
    </lineage>
</organism>
<dbReference type="RefSeq" id="WP_006845289.1">
    <property type="nucleotide sequence ID" value="NZ_CP026847.1"/>
</dbReference>
<evidence type="ECO:0000313" key="1">
    <source>
        <dbReference type="EMBL" id="QNT64939.1"/>
    </source>
</evidence>
<keyword evidence="2" id="KW-1185">Reference proteome</keyword>
<accession>A0A7H1MNA3</accession>
<gene>
    <name evidence="1" type="ORF">FY536_06625</name>
</gene>
<evidence type="ECO:0008006" key="3">
    <source>
        <dbReference type="Google" id="ProtNLM"/>
    </source>
</evidence>
<protein>
    <recommendedName>
        <fullName evidence="3">RibT protein</fullName>
    </recommendedName>
</protein>